<dbReference type="Pfam" id="PF06319">
    <property type="entry name" value="MmcB-like"/>
    <property type="match status" value="1"/>
</dbReference>
<reference evidence="1" key="2">
    <citation type="submission" date="2023-01" db="EMBL/GenBank/DDBJ databases">
        <title>Draft genome sequence of Sneathiella chinensis strain NBRC 103408.</title>
        <authorList>
            <person name="Sun Q."/>
            <person name="Mori K."/>
        </authorList>
    </citation>
    <scope>NUCLEOTIDE SEQUENCE</scope>
    <source>
        <strain evidence="1">NBRC 103408</strain>
    </source>
</reference>
<dbReference type="InterPro" id="IPR009394">
    <property type="entry name" value="MmcB-like"/>
</dbReference>
<proteinExistence type="predicted"/>
<reference evidence="1" key="1">
    <citation type="journal article" date="2014" name="Int. J. Syst. Evol. Microbiol.">
        <title>Complete genome of a new Firmicutes species belonging to the dominant human colonic microbiota ('Ruminococcus bicirculans') reveals two chromosomes and a selective capacity to utilize plant glucans.</title>
        <authorList>
            <consortium name="NISC Comparative Sequencing Program"/>
            <person name="Wegmann U."/>
            <person name="Louis P."/>
            <person name="Goesmann A."/>
            <person name="Henrissat B."/>
            <person name="Duncan S.H."/>
            <person name="Flint H.J."/>
        </authorList>
    </citation>
    <scope>NUCLEOTIDE SEQUENCE</scope>
    <source>
        <strain evidence="1">NBRC 103408</strain>
    </source>
</reference>
<keyword evidence="2" id="KW-1185">Reference proteome</keyword>
<evidence type="ECO:0008006" key="3">
    <source>
        <dbReference type="Google" id="ProtNLM"/>
    </source>
</evidence>
<accession>A0ABQ5U0T1</accession>
<dbReference type="PIRSF" id="PIRSF031796">
    <property type="entry name" value="UPC031796"/>
    <property type="match status" value="1"/>
</dbReference>
<gene>
    <name evidence="1" type="ORF">GCM10007924_01440</name>
</gene>
<name>A0ABQ5U0T1_9PROT</name>
<dbReference type="Proteomes" id="UP001161409">
    <property type="component" value="Unassembled WGS sequence"/>
</dbReference>
<organism evidence="1 2">
    <name type="scientific">Sneathiella chinensis</name>
    <dbReference type="NCBI Taxonomy" id="349750"/>
    <lineage>
        <taxon>Bacteria</taxon>
        <taxon>Pseudomonadati</taxon>
        <taxon>Pseudomonadota</taxon>
        <taxon>Alphaproteobacteria</taxon>
        <taxon>Sneathiellales</taxon>
        <taxon>Sneathiellaceae</taxon>
        <taxon>Sneathiella</taxon>
    </lineage>
</organism>
<dbReference type="RefSeq" id="WP_169558962.1">
    <property type="nucleotide sequence ID" value="NZ_BSNF01000001.1"/>
</dbReference>
<dbReference type="EMBL" id="BSNF01000001">
    <property type="protein sequence ID" value="GLQ04923.1"/>
    <property type="molecule type" value="Genomic_DNA"/>
</dbReference>
<comment type="caution">
    <text evidence="1">The sequence shown here is derived from an EMBL/GenBank/DDBJ whole genome shotgun (WGS) entry which is preliminary data.</text>
</comment>
<protein>
    <recommendedName>
        <fullName evidence="3">DNA repair protein MmcB-related protein</fullName>
    </recommendedName>
</protein>
<sequence>MSDRFEPARRLARGVQVLFDSMGYASMTEVKLRSRRRVDVMGINDKGRILIAEVKSGPADFRADSKWPEYLDFCDEFFFAVDEQFPVPLLPEDQGLILSDGFMAGIIRPSAPLTLNAARRKNMTLRFARQAAQRLRMLDGGS</sequence>
<evidence type="ECO:0000313" key="2">
    <source>
        <dbReference type="Proteomes" id="UP001161409"/>
    </source>
</evidence>
<evidence type="ECO:0000313" key="1">
    <source>
        <dbReference type="EMBL" id="GLQ04923.1"/>
    </source>
</evidence>